<feature type="region of interest" description="Disordered" evidence="6">
    <location>
        <begin position="283"/>
        <end position="465"/>
    </location>
</feature>
<keyword evidence="1" id="KW-0479">Metal-binding</keyword>
<evidence type="ECO:0000256" key="4">
    <source>
        <dbReference type="ARBA" id="ARBA00022833"/>
    </source>
</evidence>
<dbReference type="InterPro" id="IPR013087">
    <property type="entry name" value="Znf_C2H2_type"/>
</dbReference>
<protein>
    <recommendedName>
        <fullName evidence="7">C2H2-type domain-containing protein</fullName>
    </recommendedName>
</protein>
<dbReference type="GO" id="GO:0005634">
    <property type="term" value="C:nucleus"/>
    <property type="evidence" value="ECO:0007669"/>
    <property type="project" value="TreeGrafter"/>
</dbReference>
<evidence type="ECO:0000256" key="3">
    <source>
        <dbReference type="ARBA" id="ARBA00022771"/>
    </source>
</evidence>
<name>A0A4T0GPA4_WALIC</name>
<evidence type="ECO:0000259" key="7">
    <source>
        <dbReference type="PROSITE" id="PS50157"/>
    </source>
</evidence>
<keyword evidence="3 5" id="KW-0863">Zinc-finger</keyword>
<accession>A0A4T0GPA4</accession>
<sequence>MDDQLQYFEQLNSFQVANPRCHSCSKAFVNEGDLRAHLREECTETMPIAEIDYLRSASNDIAVSQNLWYGDQNSNANERQQNTFSVHAEPSHHLLNDVHDIKENGSEEDAAYDEDGVGDDSMSALPPAMRPTVAPIFQDQTLGFRMIESPDTQIKGENMMARRSNFPAYDESKYNTAEEAMAHALSQVPDQADPRPFKCPNPECSKTWKNRNGLKYHINHGNCNGVLKTLSRDEAAVSERPYACPVPGCNKRWKNANGFRYHMDHSGAHGRSARRLHEASGGFAGKSNLQSVSTPQPKQPKGTRRSSRRSSRRIQYDEDEEAADDDDVEEEDDYGDEEDDDDDDDDVEEEDDAYGYPDDNVPFNVPEPSTSALPHPNQDQIHFPPSMQHHGSEISNAKSFPTIDRGYANDNGDGKSFEVNPVNPLPSFEPTPDHGPVNQLPSFEQTSHQGSVIHDQSQLDSLDFSAVDEASIMNSKQPEESVN</sequence>
<dbReference type="Proteomes" id="UP000306954">
    <property type="component" value="Unassembled WGS sequence"/>
</dbReference>
<dbReference type="Pfam" id="PF00096">
    <property type="entry name" value="zf-C2H2"/>
    <property type="match status" value="1"/>
</dbReference>
<dbReference type="InterPro" id="IPR051580">
    <property type="entry name" value="ZnF-Chromatin_assoc"/>
</dbReference>
<dbReference type="PANTHER" id="PTHR23057">
    <property type="entry name" value="JUXTAPOSED WITH ANOTHER ZINC FINGER PROTEIN 1"/>
    <property type="match status" value="1"/>
</dbReference>
<dbReference type="Gene3D" id="3.30.160.60">
    <property type="entry name" value="Classic Zinc Finger"/>
    <property type="match status" value="1"/>
</dbReference>
<dbReference type="OMA" id="EECTETM"/>
<dbReference type="PROSITE" id="PS50157">
    <property type="entry name" value="ZINC_FINGER_C2H2_2"/>
    <property type="match status" value="1"/>
</dbReference>
<evidence type="ECO:0000313" key="9">
    <source>
        <dbReference type="Proteomes" id="UP000306954"/>
    </source>
</evidence>
<evidence type="ECO:0000256" key="1">
    <source>
        <dbReference type="ARBA" id="ARBA00022723"/>
    </source>
</evidence>
<feature type="compositionally biased region" description="Basic residues" evidence="6">
    <location>
        <begin position="301"/>
        <end position="312"/>
    </location>
</feature>
<dbReference type="AlphaFoldDB" id="A0A4T0GPA4"/>
<feature type="compositionally biased region" description="Polar residues" evidence="6">
    <location>
        <begin position="367"/>
        <end position="380"/>
    </location>
</feature>
<dbReference type="GO" id="GO:0008270">
    <property type="term" value="F:zinc ion binding"/>
    <property type="evidence" value="ECO:0007669"/>
    <property type="project" value="UniProtKB-KW"/>
</dbReference>
<proteinExistence type="predicted"/>
<reference evidence="8 9" key="1">
    <citation type="submission" date="2019-03" db="EMBL/GenBank/DDBJ databases">
        <title>Sequencing 23 genomes of Wallemia ichthyophaga.</title>
        <authorList>
            <person name="Gostincar C."/>
        </authorList>
    </citation>
    <scope>NUCLEOTIDE SEQUENCE [LARGE SCALE GENOMIC DNA]</scope>
    <source>
        <strain evidence="8 9">EXF-8621</strain>
    </source>
</reference>
<feature type="domain" description="C2H2-type" evidence="7">
    <location>
        <begin position="19"/>
        <end position="47"/>
    </location>
</feature>
<keyword evidence="4" id="KW-0862">Zinc</keyword>
<evidence type="ECO:0000256" key="5">
    <source>
        <dbReference type="PROSITE-ProRule" id="PRU00042"/>
    </source>
</evidence>
<comment type="caution">
    <text evidence="8">The sequence shown here is derived from an EMBL/GenBank/DDBJ whole genome shotgun (WGS) entry which is preliminary data.</text>
</comment>
<feature type="compositionally biased region" description="Polar residues" evidence="6">
    <location>
        <begin position="287"/>
        <end position="296"/>
    </location>
</feature>
<dbReference type="EMBL" id="SPOF01000012">
    <property type="protein sequence ID" value="TIB14040.1"/>
    <property type="molecule type" value="Genomic_DNA"/>
</dbReference>
<feature type="compositionally biased region" description="Acidic residues" evidence="6">
    <location>
        <begin position="317"/>
        <end position="353"/>
    </location>
</feature>
<gene>
    <name evidence="8" type="ORF">E3P90_01380</name>
</gene>
<feature type="compositionally biased region" description="Polar residues" evidence="6">
    <location>
        <begin position="439"/>
        <end position="460"/>
    </location>
</feature>
<evidence type="ECO:0000313" key="8">
    <source>
        <dbReference type="EMBL" id="TIB14040.1"/>
    </source>
</evidence>
<evidence type="ECO:0000256" key="2">
    <source>
        <dbReference type="ARBA" id="ARBA00022737"/>
    </source>
</evidence>
<evidence type="ECO:0000256" key="6">
    <source>
        <dbReference type="SAM" id="MobiDB-lite"/>
    </source>
</evidence>
<organism evidence="8 9">
    <name type="scientific">Wallemia ichthyophaga</name>
    <dbReference type="NCBI Taxonomy" id="245174"/>
    <lineage>
        <taxon>Eukaryota</taxon>
        <taxon>Fungi</taxon>
        <taxon>Dikarya</taxon>
        <taxon>Basidiomycota</taxon>
        <taxon>Wallemiomycotina</taxon>
        <taxon>Wallemiomycetes</taxon>
        <taxon>Wallemiales</taxon>
        <taxon>Wallemiaceae</taxon>
        <taxon>Wallemia</taxon>
    </lineage>
</organism>
<dbReference type="PANTHER" id="PTHR23057:SF0">
    <property type="entry name" value="JUXTAPOSED WITH ANOTHER ZINC FINGER PROTEIN 1"/>
    <property type="match status" value="1"/>
</dbReference>
<dbReference type="SMART" id="SM00355">
    <property type="entry name" value="ZnF_C2H2"/>
    <property type="match status" value="3"/>
</dbReference>
<keyword evidence="2" id="KW-0677">Repeat</keyword>